<proteinExistence type="predicted"/>
<sequence length="149" mass="16978">MMEPSFPVISVGVLNQLLLFIGKSGKIETVMMIFLKIVATGGEISVSTYLIVLKNLLAAGNWRKYIEVLGWMEDAGIQPSFEMYRRILHKMVVGPNMLLSYKKESVNYPFVNFELCYVLKCYGLVDVQQEEPYGDITLKLTPKIFKDLD</sequence>
<organism evidence="1 2">
    <name type="scientific">Rhododendron molle</name>
    <name type="common">Chinese azalea</name>
    <name type="synonym">Azalea mollis</name>
    <dbReference type="NCBI Taxonomy" id="49168"/>
    <lineage>
        <taxon>Eukaryota</taxon>
        <taxon>Viridiplantae</taxon>
        <taxon>Streptophyta</taxon>
        <taxon>Embryophyta</taxon>
        <taxon>Tracheophyta</taxon>
        <taxon>Spermatophyta</taxon>
        <taxon>Magnoliopsida</taxon>
        <taxon>eudicotyledons</taxon>
        <taxon>Gunneridae</taxon>
        <taxon>Pentapetalae</taxon>
        <taxon>asterids</taxon>
        <taxon>Ericales</taxon>
        <taxon>Ericaceae</taxon>
        <taxon>Ericoideae</taxon>
        <taxon>Rhodoreae</taxon>
        <taxon>Rhododendron</taxon>
    </lineage>
</organism>
<name>A0ACC0MYX3_RHOML</name>
<comment type="caution">
    <text evidence="1">The sequence shown here is derived from an EMBL/GenBank/DDBJ whole genome shotgun (WGS) entry which is preliminary data.</text>
</comment>
<dbReference type="Proteomes" id="UP001062846">
    <property type="component" value="Chromosome 7"/>
</dbReference>
<dbReference type="EMBL" id="CM046394">
    <property type="protein sequence ID" value="KAI8545781.1"/>
    <property type="molecule type" value="Genomic_DNA"/>
</dbReference>
<keyword evidence="2" id="KW-1185">Reference proteome</keyword>
<evidence type="ECO:0000313" key="1">
    <source>
        <dbReference type="EMBL" id="KAI8545781.1"/>
    </source>
</evidence>
<accession>A0ACC0MYX3</accession>
<gene>
    <name evidence="1" type="ORF">RHMOL_Rhmol07G0064800</name>
</gene>
<protein>
    <submittedName>
        <fullName evidence="1">Uncharacterized protein</fullName>
    </submittedName>
</protein>
<evidence type="ECO:0000313" key="2">
    <source>
        <dbReference type="Proteomes" id="UP001062846"/>
    </source>
</evidence>
<reference evidence="1" key="1">
    <citation type="submission" date="2022-02" db="EMBL/GenBank/DDBJ databases">
        <title>Plant Genome Project.</title>
        <authorList>
            <person name="Zhang R.-G."/>
        </authorList>
    </citation>
    <scope>NUCLEOTIDE SEQUENCE</scope>
    <source>
        <strain evidence="1">AT1</strain>
    </source>
</reference>